<protein>
    <submittedName>
        <fullName evidence="2">Uncharacterized protein</fullName>
    </submittedName>
</protein>
<accession>A0AA36FP21</accession>
<feature type="non-terminal residue" evidence="2">
    <location>
        <position position="816"/>
    </location>
</feature>
<name>A0AA36FP21_9BILA</name>
<organism evidence="2 3">
    <name type="scientific">Mesorhabditis spiculigera</name>
    <dbReference type="NCBI Taxonomy" id="96644"/>
    <lineage>
        <taxon>Eukaryota</taxon>
        <taxon>Metazoa</taxon>
        <taxon>Ecdysozoa</taxon>
        <taxon>Nematoda</taxon>
        <taxon>Chromadorea</taxon>
        <taxon>Rhabditida</taxon>
        <taxon>Rhabditina</taxon>
        <taxon>Rhabditomorpha</taxon>
        <taxon>Rhabditoidea</taxon>
        <taxon>Rhabditidae</taxon>
        <taxon>Mesorhabditinae</taxon>
        <taxon>Mesorhabditis</taxon>
    </lineage>
</organism>
<dbReference type="AlphaFoldDB" id="A0AA36FP21"/>
<keyword evidence="3" id="KW-1185">Reference proteome</keyword>
<feature type="region of interest" description="Disordered" evidence="1">
    <location>
        <begin position="172"/>
        <end position="207"/>
    </location>
</feature>
<evidence type="ECO:0000313" key="3">
    <source>
        <dbReference type="Proteomes" id="UP001177023"/>
    </source>
</evidence>
<comment type="caution">
    <text evidence="2">The sequence shown here is derived from an EMBL/GenBank/DDBJ whole genome shotgun (WGS) entry which is preliminary data.</text>
</comment>
<proteinExistence type="predicted"/>
<evidence type="ECO:0000256" key="1">
    <source>
        <dbReference type="SAM" id="MobiDB-lite"/>
    </source>
</evidence>
<reference evidence="2" key="1">
    <citation type="submission" date="2023-06" db="EMBL/GenBank/DDBJ databases">
        <authorList>
            <person name="Delattre M."/>
        </authorList>
    </citation>
    <scope>NUCLEOTIDE SEQUENCE</scope>
    <source>
        <strain evidence="2">AF72</strain>
    </source>
</reference>
<gene>
    <name evidence="2" type="ORF">MSPICULIGERA_LOCUS1112</name>
</gene>
<dbReference type="Proteomes" id="UP001177023">
    <property type="component" value="Unassembled WGS sequence"/>
</dbReference>
<sequence>MESLENCVDGKLQRNKIFAAKNRPVIKIRVGFVLTASFAARICRSPRRSVLVLMTGTVAENADAAADALYQEFLLNMEYLQQQELTDEEKADRRTNAIMRFNLKGLFMAARNEGQRARLDALFANQHVLNRFWVLGAEYSFKCLTLVFMKVVVGEPLVVRQQEEFEELASEYNEDDNAGSLQQPDEEQPPSVEPSAGGNGGIPFKAGSNRDTVGIMVWPEVFWRELKGEQERILAKTEHNRERFVNEALADAVNTSLALYEREMKPSIQEKLSGSMTMQAIETKSVTAECNALDAFDEQTSAFHAQRDAINHRRSLLVSKIRARFADLRGDNANAEADEKMRMMFSELQSEYATQLKAREPGLTSEEDLERVISQMEPILRDDYMARKESALLVIEETLAPDDISVIGDVFDMHYDGLGPIFREIEEAFRDRARKNIAIQKIKDKVLSQEKKHKKYRRKMDNKLAEQKQNADIWTMIGRLHLLDMELRHQKRIISIMGPARTGKSFLLAYLAKQFSDQNGKVLRGNYRTGDVRHTEGILIRSQPIRGKNVINVQRQIGGDLLRDLHLFTDIAGTFPDAKFPKGDYEHASDLREISSGLREKFPNRTSCICVPCVTERVGTATGEVELTEAERPMLDKFDCLLSHLDRDEIDSSHERDLIKLGMRIADFLNTDAPQIPDSTVQNKELALLLKIRDETVVVAGMEELSEDRQRKLRAAVTDLIENRLAQVRINEMKLLLNKIWNKYSSCPEQGDIGEKQGEALEELRSKLSKMGFSNGEKMTILEEMRNRLESVGSGRQQKAIELASVRGSEVAYLLM</sequence>
<dbReference type="InterPro" id="IPR027417">
    <property type="entry name" value="P-loop_NTPase"/>
</dbReference>
<dbReference type="EMBL" id="CATQJA010000285">
    <property type="protein sequence ID" value="CAJ0558917.1"/>
    <property type="molecule type" value="Genomic_DNA"/>
</dbReference>
<dbReference type="Gene3D" id="3.40.50.300">
    <property type="entry name" value="P-loop containing nucleotide triphosphate hydrolases"/>
    <property type="match status" value="1"/>
</dbReference>
<evidence type="ECO:0000313" key="2">
    <source>
        <dbReference type="EMBL" id="CAJ0558917.1"/>
    </source>
</evidence>